<protein>
    <submittedName>
        <fullName evidence="2">Uncharacterized protein</fullName>
    </submittedName>
</protein>
<name>S9QK15_CYSF2</name>
<comment type="caution">
    <text evidence="2">The sequence shown here is derived from an EMBL/GenBank/DDBJ whole genome shotgun (WGS) entry which is preliminary data.</text>
</comment>
<sequence length="345" mass="37547">MDTLDTRLTELALCWLMTQPKRKGSRSKLEEALGPLVEHHLGRAQWKQRCLALVEHLRQESLVSVGPRGGLTLSDGGLARGLRLLGTEARPRGLTWKKFKATYLQALGLGLPSSPTTLAWLADADGFRAALLQRQLGGGGKPHPTLLQVRDRLLWRQLGVDTHRPFTLSAVQTHLLGSLLELEVTDPDHALEQLAARAAGATRVDADAVRLANARAWLLSGEQPPSATEPPPPPPETPAPAPRPSATSGFAEQVLATARSLPAGHRFGPDKVFIAHVWRALQPAWRDRESFNAALLEANRARRLSLSRADLVSAMDPTVVAESEVRTPGARFHFVVVDSPAQERP</sequence>
<feature type="region of interest" description="Disordered" evidence="1">
    <location>
        <begin position="221"/>
        <end position="247"/>
    </location>
</feature>
<dbReference type="OrthoDB" id="276660at2"/>
<evidence type="ECO:0000313" key="3">
    <source>
        <dbReference type="Proteomes" id="UP000011682"/>
    </source>
</evidence>
<proteinExistence type="predicted"/>
<evidence type="ECO:0000256" key="1">
    <source>
        <dbReference type="SAM" id="MobiDB-lite"/>
    </source>
</evidence>
<dbReference type="Proteomes" id="UP000011682">
    <property type="component" value="Unassembled WGS sequence"/>
</dbReference>
<gene>
    <name evidence="2" type="ORF">D187_007268</name>
</gene>
<accession>S9QK15</accession>
<evidence type="ECO:0000313" key="2">
    <source>
        <dbReference type="EMBL" id="EPX56833.1"/>
    </source>
</evidence>
<dbReference type="EMBL" id="ANAH02000065">
    <property type="protein sequence ID" value="EPX56833.1"/>
    <property type="molecule type" value="Genomic_DNA"/>
</dbReference>
<feature type="compositionally biased region" description="Pro residues" evidence="1">
    <location>
        <begin position="227"/>
        <end position="243"/>
    </location>
</feature>
<keyword evidence="3" id="KW-1185">Reference proteome</keyword>
<dbReference type="AlphaFoldDB" id="S9QK15"/>
<dbReference type="RefSeq" id="WP_002626072.1">
    <property type="nucleotide sequence ID" value="NZ_ANAH02000065.1"/>
</dbReference>
<dbReference type="eggNOG" id="ENOG503228V">
    <property type="taxonomic scope" value="Bacteria"/>
</dbReference>
<organism evidence="2 3">
    <name type="scientific">Cystobacter fuscus (strain ATCC 25194 / DSM 2262 / NBRC 100088 / M29)</name>
    <dbReference type="NCBI Taxonomy" id="1242864"/>
    <lineage>
        <taxon>Bacteria</taxon>
        <taxon>Pseudomonadati</taxon>
        <taxon>Myxococcota</taxon>
        <taxon>Myxococcia</taxon>
        <taxon>Myxococcales</taxon>
        <taxon>Cystobacterineae</taxon>
        <taxon>Archangiaceae</taxon>
        <taxon>Cystobacter</taxon>
    </lineage>
</organism>
<reference evidence="2" key="1">
    <citation type="submission" date="2013-05" db="EMBL/GenBank/DDBJ databases">
        <title>Genome assembly of Cystobacter fuscus DSM 2262.</title>
        <authorList>
            <person name="Sharma G."/>
            <person name="Khatri I."/>
            <person name="Kaur C."/>
            <person name="Mayilraj S."/>
            <person name="Subramanian S."/>
        </authorList>
    </citation>
    <scope>NUCLEOTIDE SEQUENCE [LARGE SCALE GENOMIC DNA]</scope>
    <source>
        <strain evidence="2">DSM 2262</strain>
    </source>
</reference>